<dbReference type="PANTHER" id="PTHR30212:SF2">
    <property type="entry name" value="PROTEIN YIIM"/>
    <property type="match status" value="1"/>
</dbReference>
<evidence type="ECO:0000259" key="1">
    <source>
        <dbReference type="PROSITE" id="PS51340"/>
    </source>
</evidence>
<feature type="domain" description="MOSC" evidence="1">
    <location>
        <begin position="29"/>
        <end position="166"/>
    </location>
</feature>
<dbReference type="GO" id="GO:0030170">
    <property type="term" value="F:pyridoxal phosphate binding"/>
    <property type="evidence" value="ECO:0007669"/>
    <property type="project" value="InterPro"/>
</dbReference>
<evidence type="ECO:0000313" key="3">
    <source>
        <dbReference type="Proteomes" id="UP000515317"/>
    </source>
</evidence>
<dbReference type="Pfam" id="PF03475">
    <property type="entry name" value="YiiM_3-alpha"/>
    <property type="match status" value="1"/>
</dbReference>
<dbReference type="Pfam" id="PF03473">
    <property type="entry name" value="MOSC"/>
    <property type="match status" value="1"/>
</dbReference>
<dbReference type="Gene3D" id="2.40.33.20">
    <property type="entry name" value="PK beta-barrel domain-like"/>
    <property type="match status" value="1"/>
</dbReference>
<proteinExistence type="predicted"/>
<dbReference type="InterPro" id="IPR005163">
    <property type="entry name" value="Tri_helical_YiiM-like"/>
</dbReference>
<sequence length="229" mass="25454">MSEPVVDRIYCGKIAPLGPHGAASGIAKHAVEGPWTVTEFGIVGDHQGDTRVHGGPEKAIHHYPREHYEAWRREEPSIALFGDPPGFGENLSTLGLMEDDVCIGDVFRLGGVILQISQGRQPCWRLNAHSGWPELARRVRATARTGWYYRVLQAGTVDPGSRLALAERLQPDWSVGRVMRVMLAHEIDLNELAGIAEIAELSEGWRQTCRKRIAARRPEDWGKRLDAPT</sequence>
<protein>
    <submittedName>
        <fullName evidence="2">Molybdenum cofactor sulfurase</fullName>
    </submittedName>
</protein>
<dbReference type="InterPro" id="IPR011037">
    <property type="entry name" value="Pyrv_Knase-like_insert_dom_sf"/>
</dbReference>
<dbReference type="InterPro" id="IPR052353">
    <property type="entry name" value="Benzoxazolinone_Detox_Enz"/>
</dbReference>
<dbReference type="KEGG" id="tso:IZ6_17450"/>
<dbReference type="Proteomes" id="UP000515317">
    <property type="component" value="Chromosome"/>
</dbReference>
<dbReference type="PANTHER" id="PTHR30212">
    <property type="entry name" value="PROTEIN YIIM"/>
    <property type="match status" value="1"/>
</dbReference>
<dbReference type="InterPro" id="IPR005302">
    <property type="entry name" value="MoCF_Sase_C"/>
</dbReference>
<dbReference type="EMBL" id="AP023361">
    <property type="protein sequence ID" value="BCJ91010.1"/>
    <property type="molecule type" value="Genomic_DNA"/>
</dbReference>
<dbReference type="GO" id="GO:0030151">
    <property type="term" value="F:molybdenum ion binding"/>
    <property type="evidence" value="ECO:0007669"/>
    <property type="project" value="InterPro"/>
</dbReference>
<reference evidence="2 3" key="1">
    <citation type="submission" date="2020-08" db="EMBL/GenBank/DDBJ databases">
        <title>Genome sequence of Rhizobiales bacterium strain IZ6.</title>
        <authorList>
            <person name="Nakai R."/>
            <person name="Naganuma T."/>
        </authorList>
    </citation>
    <scope>NUCLEOTIDE SEQUENCE [LARGE SCALE GENOMIC DNA]</scope>
    <source>
        <strain evidence="2 3">IZ6</strain>
    </source>
</reference>
<dbReference type="AlphaFoldDB" id="A0A6S6QVI7"/>
<dbReference type="GO" id="GO:0003824">
    <property type="term" value="F:catalytic activity"/>
    <property type="evidence" value="ECO:0007669"/>
    <property type="project" value="InterPro"/>
</dbReference>
<gene>
    <name evidence="2" type="ORF">IZ6_17450</name>
</gene>
<name>A0A6S6QVI7_9HYPH</name>
<accession>A0A6S6QVI7</accession>
<keyword evidence="3" id="KW-1185">Reference proteome</keyword>
<dbReference type="SUPFAM" id="SSF50800">
    <property type="entry name" value="PK beta-barrel domain-like"/>
    <property type="match status" value="1"/>
</dbReference>
<organism evidence="2 3">
    <name type="scientific">Terrihabitans soli</name>
    <dbReference type="NCBI Taxonomy" id="708113"/>
    <lineage>
        <taxon>Bacteria</taxon>
        <taxon>Pseudomonadati</taxon>
        <taxon>Pseudomonadota</taxon>
        <taxon>Alphaproteobacteria</taxon>
        <taxon>Hyphomicrobiales</taxon>
        <taxon>Terrihabitans</taxon>
    </lineage>
</organism>
<dbReference type="RefSeq" id="WP_222874693.1">
    <property type="nucleotide sequence ID" value="NZ_AP023361.1"/>
</dbReference>
<evidence type="ECO:0000313" key="2">
    <source>
        <dbReference type="EMBL" id="BCJ91010.1"/>
    </source>
</evidence>
<dbReference type="PROSITE" id="PS51340">
    <property type="entry name" value="MOSC"/>
    <property type="match status" value="1"/>
</dbReference>